<dbReference type="WBParaSite" id="L893_g31763.t1">
    <property type="protein sequence ID" value="L893_g31763.t1"/>
    <property type="gene ID" value="L893_g31763"/>
</dbReference>
<name>A0A1I8A0X8_9BILA</name>
<protein>
    <submittedName>
        <fullName evidence="2">Uncharacterized protein</fullName>
    </submittedName>
</protein>
<keyword evidence="1" id="KW-1185">Reference proteome</keyword>
<evidence type="ECO:0000313" key="2">
    <source>
        <dbReference type="WBParaSite" id="L893_g31763.t1"/>
    </source>
</evidence>
<accession>A0A1I8A0X8</accession>
<proteinExistence type="predicted"/>
<reference evidence="2" key="1">
    <citation type="submission" date="2016-11" db="UniProtKB">
        <authorList>
            <consortium name="WormBaseParasite"/>
        </authorList>
    </citation>
    <scope>IDENTIFICATION</scope>
</reference>
<organism evidence="1 2">
    <name type="scientific">Steinernema glaseri</name>
    <dbReference type="NCBI Taxonomy" id="37863"/>
    <lineage>
        <taxon>Eukaryota</taxon>
        <taxon>Metazoa</taxon>
        <taxon>Ecdysozoa</taxon>
        <taxon>Nematoda</taxon>
        <taxon>Chromadorea</taxon>
        <taxon>Rhabditida</taxon>
        <taxon>Tylenchina</taxon>
        <taxon>Panagrolaimomorpha</taxon>
        <taxon>Strongyloidoidea</taxon>
        <taxon>Steinernematidae</taxon>
        <taxon>Steinernema</taxon>
    </lineage>
</organism>
<dbReference type="AlphaFoldDB" id="A0A1I8A0X8"/>
<sequence length="190" mass="21359">MDFNANVVGGTGELNGRTWHPTTLSRLESHSRLRSSFKQNLRPTVITSFLCCTRHEKPHLLSACKDVLLNLHLIFYFSGQIKFPRPFDAFNDMADAPVESKNGHPDHCFTKPDNKCNGAEEPTTTKAYEQESTPYKLPRSFVVGDASVESKSEHPEEPKKKCDCIRMYPCDCLDDAEEAEPVESVDAPII</sequence>
<dbReference type="Proteomes" id="UP000095287">
    <property type="component" value="Unplaced"/>
</dbReference>
<evidence type="ECO:0000313" key="1">
    <source>
        <dbReference type="Proteomes" id="UP000095287"/>
    </source>
</evidence>